<dbReference type="PANTHER" id="PTHR46599:SF3">
    <property type="entry name" value="PIGGYBAC TRANSPOSABLE ELEMENT-DERIVED PROTEIN 4"/>
    <property type="match status" value="1"/>
</dbReference>
<evidence type="ECO:0000259" key="1">
    <source>
        <dbReference type="Pfam" id="PF13843"/>
    </source>
</evidence>
<keyword evidence="3" id="KW-1185">Reference proteome</keyword>
<dbReference type="InterPro" id="IPR029526">
    <property type="entry name" value="PGBD"/>
</dbReference>
<organism evidence="2 3">
    <name type="scientific">Popillia japonica</name>
    <name type="common">Japanese beetle</name>
    <dbReference type="NCBI Taxonomy" id="7064"/>
    <lineage>
        <taxon>Eukaryota</taxon>
        <taxon>Metazoa</taxon>
        <taxon>Ecdysozoa</taxon>
        <taxon>Arthropoda</taxon>
        <taxon>Hexapoda</taxon>
        <taxon>Insecta</taxon>
        <taxon>Pterygota</taxon>
        <taxon>Neoptera</taxon>
        <taxon>Endopterygota</taxon>
        <taxon>Coleoptera</taxon>
        <taxon>Polyphaga</taxon>
        <taxon>Scarabaeiformia</taxon>
        <taxon>Scarabaeidae</taxon>
        <taxon>Rutelinae</taxon>
        <taxon>Popillia</taxon>
    </lineage>
</organism>
<dbReference type="Pfam" id="PF13843">
    <property type="entry name" value="DDE_Tnp_1_7"/>
    <property type="match status" value="1"/>
</dbReference>
<gene>
    <name evidence="2" type="ORF">QE152_g29250</name>
</gene>
<dbReference type="EMBL" id="JASPKY010000366">
    <property type="protein sequence ID" value="KAK9703601.1"/>
    <property type="molecule type" value="Genomic_DNA"/>
</dbReference>
<dbReference type="PANTHER" id="PTHR46599">
    <property type="entry name" value="PIGGYBAC TRANSPOSABLE ELEMENT-DERIVED PROTEIN 4"/>
    <property type="match status" value="1"/>
</dbReference>
<proteinExistence type="predicted"/>
<accession>A0AAW1JIQ3</accession>
<dbReference type="AlphaFoldDB" id="A0AAW1JIQ3"/>
<comment type="caution">
    <text evidence="2">The sequence shown here is derived from an EMBL/GenBank/DDBJ whole genome shotgun (WGS) entry which is preliminary data.</text>
</comment>
<dbReference type="Proteomes" id="UP001458880">
    <property type="component" value="Unassembled WGS sequence"/>
</dbReference>
<reference evidence="2 3" key="1">
    <citation type="journal article" date="2024" name="BMC Genomics">
        <title>De novo assembly and annotation of Popillia japonica's genome with initial clues to its potential as an invasive pest.</title>
        <authorList>
            <person name="Cucini C."/>
            <person name="Boschi S."/>
            <person name="Funari R."/>
            <person name="Cardaioli E."/>
            <person name="Iannotti N."/>
            <person name="Marturano G."/>
            <person name="Paoli F."/>
            <person name="Bruttini M."/>
            <person name="Carapelli A."/>
            <person name="Frati F."/>
            <person name="Nardi F."/>
        </authorList>
    </citation>
    <scope>NUCLEOTIDE SEQUENCE [LARGE SCALE GENOMIC DNA]</scope>
    <source>
        <strain evidence="2">DMR45628</strain>
    </source>
</reference>
<evidence type="ECO:0000313" key="2">
    <source>
        <dbReference type="EMBL" id="KAK9703601.1"/>
    </source>
</evidence>
<name>A0AAW1JIQ3_POPJA</name>
<feature type="domain" description="PiggyBac transposable element-derived protein" evidence="1">
    <location>
        <begin position="2"/>
        <end position="111"/>
    </location>
</feature>
<evidence type="ECO:0000313" key="3">
    <source>
        <dbReference type="Proteomes" id="UP001458880"/>
    </source>
</evidence>
<sequence>MNITQNELICFIGINFFMGYHVLRGYKHYWNTSPDVNVPLVSSAMTRNRFQESLSYLHVSDNLQIPNKDKVYKLRPMIDDLNKQFAQVYHGTRELSVDGSMIVFKVHSSVKQ</sequence>
<protein>
    <submittedName>
        <fullName evidence="2">Transposase IS4</fullName>
    </submittedName>
</protein>